<evidence type="ECO:0008006" key="6">
    <source>
        <dbReference type="Google" id="ProtNLM"/>
    </source>
</evidence>
<accession>A0A815X5Y9</accession>
<evidence type="ECO:0000256" key="1">
    <source>
        <dbReference type="ARBA" id="ARBA00007234"/>
    </source>
</evidence>
<dbReference type="SUPFAM" id="SSF56112">
    <property type="entry name" value="Protein kinase-like (PK-like)"/>
    <property type="match status" value="1"/>
</dbReference>
<dbReference type="InterPro" id="IPR011009">
    <property type="entry name" value="Kinase-like_dom_sf"/>
</dbReference>
<dbReference type="Pfam" id="PF20206">
    <property type="entry name" value="Tra1_ring"/>
    <property type="match status" value="1"/>
</dbReference>
<evidence type="ECO:0000259" key="2">
    <source>
        <dbReference type="PROSITE" id="PS50290"/>
    </source>
</evidence>
<keyword evidence="5" id="KW-1185">Reference proteome</keyword>
<dbReference type="Pfam" id="PF02259">
    <property type="entry name" value="FAT"/>
    <property type="match status" value="1"/>
</dbReference>
<dbReference type="InterPro" id="IPR014009">
    <property type="entry name" value="PIK_FAT"/>
</dbReference>
<dbReference type="InterPro" id="IPR046805">
    <property type="entry name" value="Tra1_ring"/>
</dbReference>
<dbReference type="SUPFAM" id="SSF48452">
    <property type="entry name" value="TPR-like"/>
    <property type="match status" value="1"/>
</dbReference>
<dbReference type="Proteomes" id="UP000663828">
    <property type="component" value="Unassembled WGS sequence"/>
</dbReference>
<organism evidence="4 5">
    <name type="scientific">Adineta ricciae</name>
    <name type="common">Rotifer</name>
    <dbReference type="NCBI Taxonomy" id="249248"/>
    <lineage>
        <taxon>Eukaryota</taxon>
        <taxon>Metazoa</taxon>
        <taxon>Spiralia</taxon>
        <taxon>Gnathifera</taxon>
        <taxon>Rotifera</taxon>
        <taxon>Eurotatoria</taxon>
        <taxon>Bdelloidea</taxon>
        <taxon>Adinetida</taxon>
        <taxon>Adinetidae</taxon>
        <taxon>Adineta</taxon>
    </lineage>
</organism>
<dbReference type="GO" id="GO:0004672">
    <property type="term" value="F:protein kinase activity"/>
    <property type="evidence" value="ECO:0007669"/>
    <property type="project" value="UniProtKB-ARBA"/>
</dbReference>
<dbReference type="InterPro" id="IPR003151">
    <property type="entry name" value="PIK-rel_kinase_FAT"/>
</dbReference>
<dbReference type="EMBL" id="CAJNOR010005217">
    <property type="protein sequence ID" value="CAF1551905.1"/>
    <property type="molecule type" value="Genomic_DNA"/>
</dbReference>
<feature type="domain" description="PI3K/PI4K catalytic" evidence="2">
    <location>
        <begin position="1399"/>
        <end position="1713"/>
    </location>
</feature>
<feature type="non-terminal residue" evidence="4">
    <location>
        <position position="1"/>
    </location>
</feature>
<evidence type="ECO:0000313" key="5">
    <source>
        <dbReference type="Proteomes" id="UP000663828"/>
    </source>
</evidence>
<gene>
    <name evidence="4" type="ORF">XAT740_LOCUS42961</name>
</gene>
<reference evidence="4" key="1">
    <citation type="submission" date="2021-02" db="EMBL/GenBank/DDBJ databases">
        <authorList>
            <person name="Nowell W R."/>
        </authorList>
    </citation>
    <scope>NUCLEOTIDE SEQUENCE</scope>
</reference>
<comment type="similarity">
    <text evidence="1">Belongs to the PI3/PI4-kinase family. TRA1 subfamily.</text>
</comment>
<sequence>ARTTNGANAANTSTSGFGSIHTLSVAFGYLKIIEKHQPKYVDKLTPYITKLLQKLIKDHTSAGADYNSAFTEYIVECLTLLKYRIAQLTNDLRKQFMNNFLPCLIEKSHDINLVRAIIRLVYDWLKWRGDVQLVPSIKEKSQLLLRLLQCIDKSGRFQQHQQQANDNDLTNSFLELILHVYQESNYRELCIKLEAAFILGLKSTNQQLRKQFFLILDKNLRKTLHDRLLFIFLSQNWEYLGQHYWIKQCLELFYTCASSIIPLSCVDDRISVLPSLTAEIKSAEFYDRYDFLIDYVKTNNPSSIESVTTKVEPNLETSVKMEVNDEAATTTQNPAYSIISNALGVTAMSTLVTKKQRTTSISVNEPKVKHFKRMLSSENIRRFPSEKSPNSITRESANKNKLAELINSELNFLKILTSIQSKPNDLFDSIIQFLHTNNSVLIDKLTHHLFVDLLPKILRLVPEKYRIILFQQIVQPFFVSGTHLQQRDLYPYSSLNTILEAFYAMFKTSDNISEFVPIIRPIILKYIGKTHNTWHRSILLLEQYIIDQYPNHGMYLCEDKGNLYHYDCLESLSNDETYQESFNSLFELYEHLNEDDYNISLWLHRQFSPNINLLISNALQYEQLGFFQQALEYYTQSIKLLETEPTSSSGTTNSFFQLDEYSFLEQHWIKCTKELNQWDTLLSYCKQQSNRDHLLYLDCTWRSSNWALMKETLGQLDAMCNGTNMNLTNSSIQTFQFLNQNPTLAQSTIISNILTIKDFQWKFALYRCYLTLCSTITNTDDPTIYQTTMNITERLIDYCSLNALKEWKHLPNYISNSHLNLLQASQRIIELQESAQILLNIQTNSSNNNTSTSIISTTTNGNTSTTTNIRQTTNIHELKTIVKTWKSRLPLINDSLSFWNDIFTWRELQYSAISSQFDKDFNGTNGSLTNNVGNNVNTGQVLLGIHAIAQSITQLGKIARKHHMPNICMEILSRIGTVIPSVPVVDSFQKIKQIIKCYLILLPTLSTNEVQDIFDLIEQANTKYFNKDMMSEFYCLKAVAYSKLDLNEEAHKLFSCSAQLSDSNLTRTWINWGDFLLKQTSNLHDDESIMICYLNACKDLNETKARSILSKIFYLLARENDNVKLSTCIERYSSLIPVQHWLFWLPQILNKLIRNESSQCMFAILNELIRLYPQAVYTQIKKHSRKLMENVQEEKLAPLTPTTPTIENTLNLPTISRRQQAMSDLKHLKQILLEQHPTVVRTLDILIEQLNMINESFLEYMIRRLYECQRRIYQDLFENKKILSNDVKFIIQHLKDLLNNDEKEFDHLKQLKIQFWNDFNESVLNNNVICRSFILLISKWIGLVERRLEQTEERTKYLHQTKYLHLLSFNSQITNDINMPGELWHAPEANFFFRINKFFPTIERVYKQERYFNRLTIRAHNGKIMYYLLSNNYQSIPIDKFESQWELEENTLQFLKMINNVCIRKEKELLKRHLQIFFPHLCTYLSSLRLIEDNRSVVNIIDIYNDRLMVSIKKHYELIDDNNENLVEIYQSIQNEYFSNKWLLHQWTLNEYSTATGYFAFRKIFTISLGFYSALNYFFGFNMYANNQLNIQRSIGSINPLYLKLEDDLNRKDGNLYLTPNINTFINQFGKMGPLTATILATLMSLAQPKYQIIEYLKIFYKEDIHIKHPELTQKECVQLVENLANQLETKLTEFTDFNSSRQVVSQLIENSTDINQLSRVNPLYYPWL</sequence>
<dbReference type="PROSITE" id="PS51189">
    <property type="entry name" value="FAT"/>
    <property type="match status" value="1"/>
</dbReference>
<protein>
    <recommendedName>
        <fullName evidence="6">Non-specific serine/threonine protein kinase</fullName>
    </recommendedName>
</protein>
<comment type="caution">
    <text evidence="4">The sequence shown here is derived from an EMBL/GenBank/DDBJ whole genome shotgun (WGS) entry which is preliminary data.</text>
</comment>
<feature type="domain" description="FAT" evidence="3">
    <location>
        <begin position="523"/>
        <end position="1186"/>
    </location>
</feature>
<dbReference type="InterPro" id="IPR011990">
    <property type="entry name" value="TPR-like_helical_dom_sf"/>
</dbReference>
<name>A0A815X5Y9_ADIRI</name>
<dbReference type="InterPro" id="IPR000403">
    <property type="entry name" value="PI3/4_kinase_cat_dom"/>
</dbReference>
<proteinExistence type="inferred from homology"/>
<dbReference type="PROSITE" id="PS50290">
    <property type="entry name" value="PI3_4_KINASE_3"/>
    <property type="match status" value="1"/>
</dbReference>
<evidence type="ECO:0000259" key="3">
    <source>
        <dbReference type="PROSITE" id="PS51189"/>
    </source>
</evidence>
<evidence type="ECO:0000313" key="4">
    <source>
        <dbReference type="EMBL" id="CAF1551905.1"/>
    </source>
</evidence>